<feature type="transmembrane region" description="Helical" evidence="1">
    <location>
        <begin position="29"/>
        <end position="47"/>
    </location>
</feature>
<proteinExistence type="predicted"/>
<keyword evidence="1" id="KW-1133">Transmembrane helix</keyword>
<reference evidence="2 3" key="1">
    <citation type="journal article" date="2014" name="PLoS Genet.">
        <title>Phylogenetically driven sequencing of extremely halophilic archaea reveals strategies for static and dynamic osmo-response.</title>
        <authorList>
            <person name="Becker E.A."/>
            <person name="Seitzer P.M."/>
            <person name="Tritt A."/>
            <person name="Larsen D."/>
            <person name="Krusor M."/>
            <person name="Yao A.I."/>
            <person name="Wu D."/>
            <person name="Madern D."/>
            <person name="Eisen J.A."/>
            <person name="Darling A.E."/>
            <person name="Facciotti M.T."/>
        </authorList>
    </citation>
    <scope>NUCLEOTIDE SEQUENCE [LARGE SCALE GENOMIC DNA]</scope>
    <source>
        <strain evidence="2 3">DSM 21995</strain>
    </source>
</reference>
<comment type="caution">
    <text evidence="2">The sequence shown here is derived from an EMBL/GenBank/DDBJ whole genome shotgun (WGS) entry which is preliminary data.</text>
</comment>
<feature type="transmembrane region" description="Helical" evidence="1">
    <location>
        <begin position="54"/>
        <end position="73"/>
    </location>
</feature>
<keyword evidence="1" id="KW-0812">Transmembrane</keyword>
<dbReference type="EMBL" id="AOJG01000028">
    <property type="protein sequence ID" value="EMA59594.1"/>
    <property type="molecule type" value="Genomic_DNA"/>
</dbReference>
<organism evidence="2 3">
    <name type="scientific">Halorubrum lipolyticum DSM 21995</name>
    <dbReference type="NCBI Taxonomy" id="1227482"/>
    <lineage>
        <taxon>Archaea</taxon>
        <taxon>Methanobacteriati</taxon>
        <taxon>Methanobacteriota</taxon>
        <taxon>Stenosarchaea group</taxon>
        <taxon>Halobacteria</taxon>
        <taxon>Halobacteriales</taxon>
        <taxon>Haloferacaceae</taxon>
        <taxon>Halorubrum</taxon>
    </lineage>
</organism>
<dbReference type="AlphaFoldDB" id="M0NQW0"/>
<protein>
    <submittedName>
        <fullName evidence="2">Uncharacterized protein</fullName>
    </submittedName>
</protein>
<sequence length="82" mass="9154">MWPLRELTAGLKEFAFHEVRNWIKTVGDILIWAISFVLIGSLLEFSLADEFQQIGLLVTLVAATAVTYLVTSLKTVVLMSVD</sequence>
<gene>
    <name evidence="2" type="ORF">C469_09731</name>
</gene>
<accession>M0NQW0</accession>
<name>M0NQW0_9EURY</name>
<dbReference type="Proteomes" id="UP000011650">
    <property type="component" value="Unassembled WGS sequence"/>
</dbReference>
<dbReference type="RefSeq" id="WP_008006090.1">
    <property type="nucleotide sequence ID" value="NZ_AOJG01000028.1"/>
</dbReference>
<keyword evidence="1" id="KW-0472">Membrane</keyword>
<evidence type="ECO:0000313" key="3">
    <source>
        <dbReference type="Proteomes" id="UP000011650"/>
    </source>
</evidence>
<dbReference type="STRING" id="1227482.C469_09731"/>
<evidence type="ECO:0000256" key="1">
    <source>
        <dbReference type="SAM" id="Phobius"/>
    </source>
</evidence>
<keyword evidence="3" id="KW-1185">Reference proteome</keyword>
<evidence type="ECO:0000313" key="2">
    <source>
        <dbReference type="EMBL" id="EMA59594.1"/>
    </source>
</evidence>